<feature type="signal peptide" evidence="7">
    <location>
        <begin position="1"/>
        <end position="24"/>
    </location>
</feature>
<dbReference type="InterPro" id="IPR000639">
    <property type="entry name" value="Epox_hydrolase-like"/>
</dbReference>
<dbReference type="Gene3D" id="3.40.50.1820">
    <property type="entry name" value="alpha/beta hydrolase"/>
    <property type="match status" value="1"/>
</dbReference>
<evidence type="ECO:0000256" key="2">
    <source>
        <dbReference type="ARBA" id="ARBA00022692"/>
    </source>
</evidence>
<organism evidence="9 10">
    <name type="scientific">Octopus vulgaris</name>
    <name type="common">Common octopus</name>
    <dbReference type="NCBI Taxonomy" id="6645"/>
    <lineage>
        <taxon>Eukaryota</taxon>
        <taxon>Metazoa</taxon>
        <taxon>Spiralia</taxon>
        <taxon>Lophotrochozoa</taxon>
        <taxon>Mollusca</taxon>
        <taxon>Cephalopoda</taxon>
        <taxon>Coleoidea</taxon>
        <taxon>Octopodiformes</taxon>
        <taxon>Octopoda</taxon>
        <taxon>Incirrata</taxon>
        <taxon>Octopodidae</taxon>
        <taxon>Octopus</taxon>
    </lineage>
</organism>
<evidence type="ECO:0000313" key="10">
    <source>
        <dbReference type="Proteomes" id="UP001162480"/>
    </source>
</evidence>
<dbReference type="Pfam" id="PF00561">
    <property type="entry name" value="Abhydrolase_1"/>
    <property type="match status" value="1"/>
</dbReference>
<keyword evidence="5" id="KW-1133">Transmembrane helix</keyword>
<keyword evidence="2" id="KW-0812">Transmembrane</keyword>
<dbReference type="GO" id="GO:0046464">
    <property type="term" value="P:acylglycerol catabolic process"/>
    <property type="evidence" value="ECO:0007669"/>
    <property type="project" value="TreeGrafter"/>
</dbReference>
<dbReference type="InterPro" id="IPR050266">
    <property type="entry name" value="AB_hydrolase_sf"/>
</dbReference>
<dbReference type="Proteomes" id="UP001162480">
    <property type="component" value="Chromosome 29"/>
</dbReference>
<keyword evidence="3" id="KW-0378">Hydrolase</keyword>
<accession>A0AA36C0G0</accession>
<sequence length="319" mass="36911">MHSMYVLVGFLLVLDIFLYKPAPSLTPNLKLWHDKGDFYTYKHFHIFYIDEQTSVNNTQILVCLHGYPTSSYDWVKIHDDLVKMFSRVIYIDFLGFGFSDKPRHYKYTIAEQADIVEAFLESNGIDSYHILSHDYGDTVALELLSRFNSNKGKKIVSLAMMNGGIFPETNNPRPIQRLLLVPVLGSIISKMAFYHLFKFSFSEIFGTKKPSTDELWDFWVVFEHKHGSSVSSELMQFIPERTQYKKRWVGALVKTTVPVTFIYGPADIINPTQFITHYKKLLPKQDLSVLDDGVGHYPQWEAPVEVVKAYKKFLKKVIS</sequence>
<evidence type="ECO:0000256" key="4">
    <source>
        <dbReference type="ARBA" id="ARBA00022824"/>
    </source>
</evidence>
<keyword evidence="7" id="KW-0732">Signal</keyword>
<evidence type="ECO:0000256" key="5">
    <source>
        <dbReference type="ARBA" id="ARBA00022989"/>
    </source>
</evidence>
<dbReference type="EMBL" id="OX597842">
    <property type="protein sequence ID" value="CAI9744018.1"/>
    <property type="molecule type" value="Genomic_DNA"/>
</dbReference>
<reference evidence="9" key="1">
    <citation type="submission" date="2023-08" db="EMBL/GenBank/DDBJ databases">
        <authorList>
            <person name="Alioto T."/>
            <person name="Alioto T."/>
            <person name="Gomez Garrido J."/>
        </authorList>
    </citation>
    <scope>NUCLEOTIDE SEQUENCE</scope>
</reference>
<dbReference type="FunFam" id="3.40.50.1820:FF:000041">
    <property type="entry name" value="Mesoderm-specific transcript homolog protein"/>
    <property type="match status" value="1"/>
</dbReference>
<dbReference type="InterPro" id="IPR029058">
    <property type="entry name" value="AB_hydrolase_fold"/>
</dbReference>
<keyword evidence="10" id="KW-1185">Reference proteome</keyword>
<feature type="domain" description="AB hydrolase-1" evidence="8">
    <location>
        <begin position="60"/>
        <end position="303"/>
    </location>
</feature>
<protein>
    <submittedName>
        <fullName evidence="9">Mesoderm-specific transcript homolog protein</fullName>
    </submittedName>
</protein>
<dbReference type="PRINTS" id="PR00412">
    <property type="entry name" value="EPOXHYDRLASE"/>
</dbReference>
<evidence type="ECO:0000259" key="8">
    <source>
        <dbReference type="Pfam" id="PF00561"/>
    </source>
</evidence>
<dbReference type="InterPro" id="IPR000073">
    <property type="entry name" value="AB_hydrolase_1"/>
</dbReference>
<evidence type="ECO:0000256" key="6">
    <source>
        <dbReference type="ARBA" id="ARBA00023136"/>
    </source>
</evidence>
<evidence type="ECO:0000313" key="9">
    <source>
        <dbReference type="EMBL" id="CAI9744018.1"/>
    </source>
</evidence>
<gene>
    <name evidence="9" type="ORF">OCTVUL_1B023631</name>
</gene>
<dbReference type="GO" id="GO:0005789">
    <property type="term" value="C:endoplasmic reticulum membrane"/>
    <property type="evidence" value="ECO:0007669"/>
    <property type="project" value="UniProtKB-SubCell"/>
</dbReference>
<keyword evidence="6" id="KW-0472">Membrane</keyword>
<evidence type="ECO:0000256" key="7">
    <source>
        <dbReference type="SAM" id="SignalP"/>
    </source>
</evidence>
<dbReference type="PANTHER" id="PTHR43798">
    <property type="entry name" value="MONOACYLGLYCEROL LIPASE"/>
    <property type="match status" value="1"/>
</dbReference>
<proteinExistence type="predicted"/>
<evidence type="ECO:0000256" key="3">
    <source>
        <dbReference type="ARBA" id="ARBA00022801"/>
    </source>
</evidence>
<dbReference type="PANTHER" id="PTHR43798:SF33">
    <property type="entry name" value="HYDROLASE, PUTATIVE (AFU_ORTHOLOGUE AFUA_2G14860)-RELATED"/>
    <property type="match status" value="1"/>
</dbReference>
<feature type="chain" id="PRO_5041422287" evidence="7">
    <location>
        <begin position="25"/>
        <end position="319"/>
    </location>
</feature>
<comment type="subcellular location">
    <subcellularLocation>
        <location evidence="1">Endoplasmic reticulum membrane</location>
        <topology evidence="1">Multi-pass membrane protein</topology>
    </subcellularLocation>
</comment>
<keyword evidence="4" id="KW-0256">Endoplasmic reticulum</keyword>
<evidence type="ECO:0000256" key="1">
    <source>
        <dbReference type="ARBA" id="ARBA00004477"/>
    </source>
</evidence>
<dbReference type="SUPFAM" id="SSF53474">
    <property type="entry name" value="alpha/beta-Hydrolases"/>
    <property type="match status" value="1"/>
</dbReference>
<dbReference type="GO" id="GO:0047372">
    <property type="term" value="F:monoacylglycerol lipase activity"/>
    <property type="evidence" value="ECO:0007669"/>
    <property type="project" value="TreeGrafter"/>
</dbReference>
<name>A0AA36C0G0_OCTVU</name>
<dbReference type="AlphaFoldDB" id="A0AA36C0G0"/>